<dbReference type="EMBL" id="JABFTP020000144">
    <property type="protein sequence ID" value="KAL3281059.1"/>
    <property type="molecule type" value="Genomic_DNA"/>
</dbReference>
<comment type="caution">
    <text evidence="1">The sequence shown here is derived from an EMBL/GenBank/DDBJ whole genome shotgun (WGS) entry which is preliminary data.</text>
</comment>
<dbReference type="Gene3D" id="3.90.550.10">
    <property type="entry name" value="Spore Coat Polysaccharide Biosynthesis Protein SpsA, Chain A"/>
    <property type="match status" value="1"/>
</dbReference>
<dbReference type="PANTHER" id="PTHR46612">
    <property type="entry name" value="XYLOSIDE XYLOSYLTRANSFERASE 1"/>
    <property type="match status" value="1"/>
</dbReference>
<gene>
    <name evidence="1" type="ORF">HHI36_004283</name>
</gene>
<dbReference type="SUPFAM" id="SSF53448">
    <property type="entry name" value="Nucleotide-diphospho-sugar transferases"/>
    <property type="match status" value="1"/>
</dbReference>
<dbReference type="AlphaFoldDB" id="A0ABD2NR40"/>
<reference evidence="1 2" key="1">
    <citation type="journal article" date="2021" name="BMC Biol.">
        <title>Horizontally acquired antibacterial genes associated with adaptive radiation of ladybird beetles.</title>
        <authorList>
            <person name="Li H.S."/>
            <person name="Tang X.F."/>
            <person name="Huang Y.H."/>
            <person name="Xu Z.Y."/>
            <person name="Chen M.L."/>
            <person name="Du X.Y."/>
            <person name="Qiu B.Y."/>
            <person name="Chen P.T."/>
            <person name="Zhang W."/>
            <person name="Slipinski A."/>
            <person name="Escalona H.E."/>
            <person name="Waterhouse R.M."/>
            <person name="Zwick A."/>
            <person name="Pang H."/>
        </authorList>
    </citation>
    <scope>NUCLEOTIDE SEQUENCE [LARGE SCALE GENOMIC DNA]</scope>
    <source>
        <strain evidence="1">SYSU2018</strain>
    </source>
</reference>
<proteinExistence type="predicted"/>
<name>A0ABD2NR40_9CUCU</name>
<dbReference type="InterPro" id="IPR029044">
    <property type="entry name" value="Nucleotide-diphossugar_trans"/>
</dbReference>
<dbReference type="PANTHER" id="PTHR46612:SF1">
    <property type="entry name" value="XYLOSIDE XYLOSYLTRANSFERASE 1"/>
    <property type="match status" value="1"/>
</dbReference>
<evidence type="ECO:0000313" key="2">
    <source>
        <dbReference type="Proteomes" id="UP001516400"/>
    </source>
</evidence>
<dbReference type="Proteomes" id="UP001516400">
    <property type="component" value="Unassembled WGS sequence"/>
</dbReference>
<dbReference type="InterPro" id="IPR042465">
    <property type="entry name" value="XXLT1"/>
</dbReference>
<protein>
    <recommendedName>
        <fullName evidence="3">Xyloside xylosyltransferase 1</fullName>
    </recommendedName>
</protein>
<accession>A0ABD2NR40</accession>
<evidence type="ECO:0000313" key="1">
    <source>
        <dbReference type="EMBL" id="KAL3281059.1"/>
    </source>
</evidence>
<organism evidence="1 2">
    <name type="scientific">Cryptolaemus montrouzieri</name>
    <dbReference type="NCBI Taxonomy" id="559131"/>
    <lineage>
        <taxon>Eukaryota</taxon>
        <taxon>Metazoa</taxon>
        <taxon>Ecdysozoa</taxon>
        <taxon>Arthropoda</taxon>
        <taxon>Hexapoda</taxon>
        <taxon>Insecta</taxon>
        <taxon>Pterygota</taxon>
        <taxon>Neoptera</taxon>
        <taxon>Endopterygota</taxon>
        <taxon>Coleoptera</taxon>
        <taxon>Polyphaga</taxon>
        <taxon>Cucujiformia</taxon>
        <taxon>Coccinelloidea</taxon>
        <taxon>Coccinellidae</taxon>
        <taxon>Scymninae</taxon>
        <taxon>Scymnini</taxon>
        <taxon>Cryptolaemus</taxon>
    </lineage>
</organism>
<keyword evidence="2" id="KW-1185">Reference proteome</keyword>
<evidence type="ECO:0008006" key="3">
    <source>
        <dbReference type="Google" id="ProtNLM"/>
    </source>
</evidence>
<sequence>MNVSSVPLSFNIIVDETSRSLAEDIIVKQMEKFNKSIIFNFYDIDYCAKLVDDIVGVMSKFFSKPGSYYSDVLFFISLGLHRIAPKTQKRAILLDCDLYFKEDVALIFDEFKKFKSTALFGLAPELSPVYRHVLRHYRAKHNTTTFGDYYHWNKTRAPNAPHSNGFQGYNSGVVLFNLEAIRNSEEFTLLLIKESLENLTEKYDFKQGHLGDQDFYTLIGCEYPHLIQTLNCGFNRQLCEWWKNNGYRDVFHLYAHCNQKIVIVHGNCNTEIPK</sequence>